<feature type="region of interest" description="Disordered" evidence="1">
    <location>
        <begin position="412"/>
        <end position="432"/>
    </location>
</feature>
<evidence type="ECO:0000313" key="2">
    <source>
        <dbReference type="EMBL" id="KAJ1605786.1"/>
    </source>
</evidence>
<feature type="region of interest" description="Disordered" evidence="1">
    <location>
        <begin position="89"/>
        <end position="120"/>
    </location>
</feature>
<proteinExistence type="predicted"/>
<reference evidence="2" key="1">
    <citation type="submission" date="2022-10" db="EMBL/GenBank/DDBJ databases">
        <title>Adaptive evolution leads to modifications in subtelomeric GC content in a zoonotic Cryptosporidium species.</title>
        <authorList>
            <person name="Li J."/>
            <person name="Feng Y."/>
            <person name="Xiao L."/>
        </authorList>
    </citation>
    <scope>NUCLEOTIDE SEQUENCE</scope>
    <source>
        <strain evidence="2">33844</strain>
    </source>
</reference>
<dbReference type="AlphaFoldDB" id="A0A9D5HWJ1"/>
<name>A0A9D5HWJ1_9CRYT</name>
<organism evidence="2">
    <name type="scientific">Cryptosporidium canis</name>
    <dbReference type="NCBI Taxonomy" id="195482"/>
    <lineage>
        <taxon>Eukaryota</taxon>
        <taxon>Sar</taxon>
        <taxon>Alveolata</taxon>
        <taxon>Apicomplexa</taxon>
        <taxon>Conoidasida</taxon>
        <taxon>Coccidia</taxon>
        <taxon>Eucoccidiorida</taxon>
        <taxon>Eimeriorina</taxon>
        <taxon>Cryptosporidiidae</taxon>
        <taxon>Cryptosporidium</taxon>
    </lineage>
</organism>
<feature type="region of interest" description="Disordered" evidence="1">
    <location>
        <begin position="1"/>
        <end position="27"/>
    </location>
</feature>
<accession>A0A9D5HWJ1</accession>
<gene>
    <name evidence="2" type="ORF">OJ253_3012</name>
</gene>
<feature type="compositionally biased region" description="Basic residues" evidence="1">
    <location>
        <begin position="570"/>
        <end position="581"/>
    </location>
</feature>
<sequence>MSQSVLENDLGESHRASPQSSLQEGGENGPLYQIPLLLIMGLVLKDSERDESLCSGVALDGKYKEEIMSLILESRPVFVEPTESTKTFGGRFGATGFSSRGGRNGQRGRSFTGHVGGTGRRSIIRQPDENLWDMPCSEMSSLTLGDIREAESKMKAEDLTLDQFVERQRESNDRKSLQFSQSTQKKNFVSIPISGEAPIKVNNTFSLNGGSIKSAQDDLLGGSVAGIQRSSNQLHNPHIHTPSYQNQDFPIGRLHRNGQLHSHQGVDIHQLNGPSSLRSSLIEDELTVPPMFPSVLGNRKSSSISEAFLSGPANLSLFDVKTPIFDDDNTETMKEFRIPIVNAGNVTASRYNFEGDFKSKFIPEHPMRVQTHFDQVVQSPVSNFSWSSRAGTHEVMDNSSISNLSKNTSFPALSKSSQFNQSQAKTQSDNPIISPEQSILHKLQAAGITPKLMDKGIIGNADRGGFSGTGFFDPKFRQHPASNEYPPLSSASNAPIPPLATAGAHNLKFNNQLKSNDAGRFLMSIIGAGQQNNNNNRNYASNFNIRNSNQRLNPHDIHNVHNAHNNNGQHNHHNNHSHNHNASHSTSHIGNFSRF</sequence>
<protein>
    <submittedName>
        <fullName evidence="2">Uncharacterized protein</fullName>
    </submittedName>
</protein>
<dbReference type="EMBL" id="JAPCXC010000089">
    <property type="protein sequence ID" value="KAJ1605786.1"/>
    <property type="molecule type" value="Genomic_DNA"/>
</dbReference>
<dbReference type="Proteomes" id="UP001067231">
    <property type="component" value="Unassembled WGS sequence"/>
</dbReference>
<dbReference type="OrthoDB" id="343841at2759"/>
<feature type="region of interest" description="Disordered" evidence="1">
    <location>
        <begin position="565"/>
        <end position="595"/>
    </location>
</feature>
<evidence type="ECO:0000256" key="1">
    <source>
        <dbReference type="SAM" id="MobiDB-lite"/>
    </source>
</evidence>
<comment type="caution">
    <text evidence="2">The sequence shown here is derived from an EMBL/GenBank/DDBJ whole genome shotgun (WGS) entry which is preliminary data.</text>
</comment>